<gene>
    <name evidence="2" type="ORF">N658DRAFT_497693</name>
</gene>
<evidence type="ECO:0000313" key="3">
    <source>
        <dbReference type="Proteomes" id="UP001305647"/>
    </source>
</evidence>
<dbReference type="AlphaFoldDB" id="A0AAN6SZX2"/>
<feature type="compositionally biased region" description="Polar residues" evidence="1">
    <location>
        <begin position="118"/>
        <end position="132"/>
    </location>
</feature>
<evidence type="ECO:0000256" key="1">
    <source>
        <dbReference type="SAM" id="MobiDB-lite"/>
    </source>
</evidence>
<reference evidence="2" key="1">
    <citation type="journal article" date="2023" name="Mol. Phylogenet. Evol.">
        <title>Genome-scale phylogeny and comparative genomics of the fungal order Sordariales.</title>
        <authorList>
            <person name="Hensen N."/>
            <person name="Bonometti L."/>
            <person name="Westerberg I."/>
            <person name="Brannstrom I.O."/>
            <person name="Guillou S."/>
            <person name="Cros-Aarteil S."/>
            <person name="Calhoun S."/>
            <person name="Haridas S."/>
            <person name="Kuo A."/>
            <person name="Mondo S."/>
            <person name="Pangilinan J."/>
            <person name="Riley R."/>
            <person name="LaButti K."/>
            <person name="Andreopoulos B."/>
            <person name="Lipzen A."/>
            <person name="Chen C."/>
            <person name="Yan M."/>
            <person name="Daum C."/>
            <person name="Ng V."/>
            <person name="Clum A."/>
            <person name="Steindorff A."/>
            <person name="Ohm R.A."/>
            <person name="Martin F."/>
            <person name="Silar P."/>
            <person name="Natvig D.O."/>
            <person name="Lalanne C."/>
            <person name="Gautier V."/>
            <person name="Ament-Velasquez S.L."/>
            <person name="Kruys A."/>
            <person name="Hutchinson M.I."/>
            <person name="Powell A.J."/>
            <person name="Barry K."/>
            <person name="Miller A.N."/>
            <person name="Grigoriev I.V."/>
            <person name="Debuchy R."/>
            <person name="Gladieux P."/>
            <person name="Hiltunen Thoren M."/>
            <person name="Johannesson H."/>
        </authorList>
    </citation>
    <scope>NUCLEOTIDE SEQUENCE</scope>
    <source>
        <strain evidence="2">CBS 757.83</strain>
    </source>
</reference>
<sequence length="354" mass="38320">MFRLLGVGQTGLRQDPLSTPGPYGLPVRFAVRLAGTKGFKIYGANPKEPLHYIESHAQHLVLHDSDHKKDKSPPLVSIQSNWPSWSILPVDNDVPAFTITVHTNDSLNASPTEDDASSEATPDNMTINSVNASGEADSNGEDPVENNITISLNHTRCRPVMFQFEVPVPDSNDGTTTTLETFEWHRAPHACHETRGIRKKTLPISSTPPSGSILVRLDSNSNNTPSPSATSPGGNNNNNNTNTQPVGFTAQGEAIVASLTNSRDYRAWYYFHGMAVWQDEADEQAWRRKAGPAGVWGNVAAREAHGLTPVKAFGVPRRGDSGVGGSTRFGIGKVHFVQHGDLKPGHLAVQCARL</sequence>
<dbReference type="Proteomes" id="UP001305647">
    <property type="component" value="Unassembled WGS sequence"/>
</dbReference>
<feature type="compositionally biased region" description="Low complexity" evidence="1">
    <location>
        <begin position="219"/>
        <end position="243"/>
    </location>
</feature>
<evidence type="ECO:0000313" key="2">
    <source>
        <dbReference type="EMBL" id="KAK4099970.1"/>
    </source>
</evidence>
<dbReference type="EMBL" id="MU863644">
    <property type="protein sequence ID" value="KAK4099970.1"/>
    <property type="molecule type" value="Genomic_DNA"/>
</dbReference>
<accession>A0AAN6SZX2</accession>
<reference evidence="2" key="2">
    <citation type="submission" date="2023-05" db="EMBL/GenBank/DDBJ databases">
        <authorList>
            <consortium name="Lawrence Berkeley National Laboratory"/>
            <person name="Steindorff A."/>
            <person name="Hensen N."/>
            <person name="Bonometti L."/>
            <person name="Westerberg I."/>
            <person name="Brannstrom I.O."/>
            <person name="Guillou S."/>
            <person name="Cros-Aarteil S."/>
            <person name="Calhoun S."/>
            <person name="Haridas S."/>
            <person name="Kuo A."/>
            <person name="Mondo S."/>
            <person name="Pangilinan J."/>
            <person name="Riley R."/>
            <person name="Labutti K."/>
            <person name="Andreopoulos B."/>
            <person name="Lipzen A."/>
            <person name="Chen C."/>
            <person name="Yanf M."/>
            <person name="Daum C."/>
            <person name="Ng V."/>
            <person name="Clum A."/>
            <person name="Ohm R."/>
            <person name="Martin F."/>
            <person name="Silar P."/>
            <person name="Natvig D."/>
            <person name="Lalanne C."/>
            <person name="Gautier V."/>
            <person name="Ament-Velasquez S.L."/>
            <person name="Kruys A."/>
            <person name="Hutchinson M.I."/>
            <person name="Powell A.J."/>
            <person name="Barry K."/>
            <person name="Miller A.N."/>
            <person name="Grigoriev I.V."/>
            <person name="Debuchy R."/>
            <person name="Gladieux P."/>
            <person name="Thoren M.H."/>
            <person name="Johannesson H."/>
        </authorList>
    </citation>
    <scope>NUCLEOTIDE SEQUENCE</scope>
    <source>
        <strain evidence="2">CBS 757.83</strain>
    </source>
</reference>
<feature type="region of interest" description="Disordered" evidence="1">
    <location>
        <begin position="105"/>
        <end position="146"/>
    </location>
</feature>
<keyword evidence="3" id="KW-1185">Reference proteome</keyword>
<proteinExistence type="predicted"/>
<feature type="region of interest" description="Disordered" evidence="1">
    <location>
        <begin position="196"/>
        <end position="246"/>
    </location>
</feature>
<protein>
    <submittedName>
        <fullName evidence="2">Uncharacterized protein</fullName>
    </submittedName>
</protein>
<organism evidence="2 3">
    <name type="scientific">Parathielavia hyrcaniae</name>
    <dbReference type="NCBI Taxonomy" id="113614"/>
    <lineage>
        <taxon>Eukaryota</taxon>
        <taxon>Fungi</taxon>
        <taxon>Dikarya</taxon>
        <taxon>Ascomycota</taxon>
        <taxon>Pezizomycotina</taxon>
        <taxon>Sordariomycetes</taxon>
        <taxon>Sordariomycetidae</taxon>
        <taxon>Sordariales</taxon>
        <taxon>Chaetomiaceae</taxon>
        <taxon>Parathielavia</taxon>
    </lineage>
</organism>
<comment type="caution">
    <text evidence="2">The sequence shown here is derived from an EMBL/GenBank/DDBJ whole genome shotgun (WGS) entry which is preliminary data.</text>
</comment>
<name>A0AAN6SZX2_9PEZI</name>